<sequence>VFYINKKGFLLAFKNTFFNIFIKEIYKKACKVFRLVPLNTIKVINYFKV</sequence>
<evidence type="ECO:0000313" key="1">
    <source>
        <dbReference type="EMBL" id="KAF1967858.1"/>
    </source>
</evidence>
<dbReference type="EMBL" id="ML976727">
    <property type="protein sequence ID" value="KAF1967858.1"/>
    <property type="molecule type" value="Genomic_DNA"/>
</dbReference>
<evidence type="ECO:0000313" key="2">
    <source>
        <dbReference type="Proteomes" id="UP000800036"/>
    </source>
</evidence>
<feature type="non-terminal residue" evidence="1">
    <location>
        <position position="1"/>
    </location>
</feature>
<keyword evidence="2" id="KW-1185">Reference proteome</keyword>
<organism evidence="1 2">
    <name type="scientific">Bimuria novae-zelandiae CBS 107.79</name>
    <dbReference type="NCBI Taxonomy" id="1447943"/>
    <lineage>
        <taxon>Eukaryota</taxon>
        <taxon>Fungi</taxon>
        <taxon>Dikarya</taxon>
        <taxon>Ascomycota</taxon>
        <taxon>Pezizomycotina</taxon>
        <taxon>Dothideomycetes</taxon>
        <taxon>Pleosporomycetidae</taxon>
        <taxon>Pleosporales</taxon>
        <taxon>Massarineae</taxon>
        <taxon>Didymosphaeriaceae</taxon>
        <taxon>Bimuria</taxon>
    </lineage>
</organism>
<dbReference type="AlphaFoldDB" id="A0A6A5UT34"/>
<proteinExistence type="predicted"/>
<protein>
    <submittedName>
        <fullName evidence="1">Uncharacterized protein</fullName>
    </submittedName>
</protein>
<accession>A0A6A5UT34</accession>
<dbReference type="Proteomes" id="UP000800036">
    <property type="component" value="Unassembled WGS sequence"/>
</dbReference>
<reference evidence="1" key="1">
    <citation type="journal article" date="2020" name="Stud. Mycol.">
        <title>101 Dothideomycetes genomes: a test case for predicting lifestyles and emergence of pathogens.</title>
        <authorList>
            <person name="Haridas S."/>
            <person name="Albert R."/>
            <person name="Binder M."/>
            <person name="Bloem J."/>
            <person name="Labutti K."/>
            <person name="Salamov A."/>
            <person name="Andreopoulos B."/>
            <person name="Baker S."/>
            <person name="Barry K."/>
            <person name="Bills G."/>
            <person name="Bluhm B."/>
            <person name="Cannon C."/>
            <person name="Castanera R."/>
            <person name="Culley D."/>
            <person name="Daum C."/>
            <person name="Ezra D."/>
            <person name="Gonzalez J."/>
            <person name="Henrissat B."/>
            <person name="Kuo A."/>
            <person name="Liang C."/>
            <person name="Lipzen A."/>
            <person name="Lutzoni F."/>
            <person name="Magnuson J."/>
            <person name="Mondo S."/>
            <person name="Nolan M."/>
            <person name="Ohm R."/>
            <person name="Pangilinan J."/>
            <person name="Park H.-J."/>
            <person name="Ramirez L."/>
            <person name="Alfaro M."/>
            <person name="Sun H."/>
            <person name="Tritt A."/>
            <person name="Yoshinaga Y."/>
            <person name="Zwiers L.-H."/>
            <person name="Turgeon B."/>
            <person name="Goodwin S."/>
            <person name="Spatafora J."/>
            <person name="Crous P."/>
            <person name="Grigoriev I."/>
        </authorList>
    </citation>
    <scope>NUCLEOTIDE SEQUENCE</scope>
    <source>
        <strain evidence="1">CBS 107.79</strain>
    </source>
</reference>
<name>A0A6A5UT34_9PLEO</name>
<dbReference type="OrthoDB" id="3782401at2759"/>
<gene>
    <name evidence="1" type="ORF">BU23DRAFT_482234</name>
</gene>